<dbReference type="GO" id="GO:0008296">
    <property type="term" value="F:3'-5'-DNA exonuclease activity"/>
    <property type="evidence" value="ECO:0007669"/>
    <property type="project" value="TreeGrafter"/>
</dbReference>
<feature type="domain" description="Exonuclease" evidence="8">
    <location>
        <begin position="101"/>
        <end position="295"/>
    </location>
</feature>
<dbReference type="GO" id="GO:0003676">
    <property type="term" value="F:nucleic acid binding"/>
    <property type="evidence" value="ECO:0007669"/>
    <property type="project" value="InterPro"/>
</dbReference>
<dbReference type="InterPro" id="IPR054362">
    <property type="entry name" value="Exu_RNase_H-like"/>
</dbReference>
<evidence type="ECO:0000256" key="1">
    <source>
        <dbReference type="ARBA" id="ARBA00001946"/>
    </source>
</evidence>
<keyword evidence="2" id="KW-0540">Nuclease</keyword>
<organism evidence="9 10">
    <name type="scientific">Pocillopora meandrina</name>
    <dbReference type="NCBI Taxonomy" id="46732"/>
    <lineage>
        <taxon>Eukaryota</taxon>
        <taxon>Metazoa</taxon>
        <taxon>Cnidaria</taxon>
        <taxon>Anthozoa</taxon>
        <taxon>Hexacorallia</taxon>
        <taxon>Scleractinia</taxon>
        <taxon>Astrocoeniina</taxon>
        <taxon>Pocilloporidae</taxon>
        <taxon>Pocillopora</taxon>
    </lineage>
</organism>
<reference evidence="9 10" key="1">
    <citation type="submission" date="2022-05" db="EMBL/GenBank/DDBJ databases">
        <authorList>
            <consortium name="Genoscope - CEA"/>
            <person name="William W."/>
        </authorList>
    </citation>
    <scope>NUCLEOTIDE SEQUENCE [LARGE SCALE GENOMIC DNA]</scope>
</reference>
<protein>
    <recommendedName>
        <fullName evidence="8">Exonuclease domain-containing protein</fullName>
    </recommendedName>
</protein>
<keyword evidence="4" id="KW-0378">Hydrolase</keyword>
<evidence type="ECO:0000256" key="3">
    <source>
        <dbReference type="ARBA" id="ARBA00022723"/>
    </source>
</evidence>
<dbReference type="PANTHER" id="PTHR13058">
    <property type="entry name" value="THREE PRIME REPAIR EXONUCLEASE 1, 2"/>
    <property type="match status" value="1"/>
</dbReference>
<dbReference type="SMART" id="SM00479">
    <property type="entry name" value="EXOIII"/>
    <property type="match status" value="1"/>
</dbReference>
<dbReference type="PANTHER" id="PTHR13058:SF22">
    <property type="entry name" value="EXODEOXYRIBONUCLEASE III"/>
    <property type="match status" value="1"/>
</dbReference>
<evidence type="ECO:0000259" key="8">
    <source>
        <dbReference type="SMART" id="SM00479"/>
    </source>
</evidence>
<dbReference type="Proteomes" id="UP001159428">
    <property type="component" value="Unassembled WGS sequence"/>
</dbReference>
<dbReference type="GO" id="GO:0006308">
    <property type="term" value="P:DNA catabolic process"/>
    <property type="evidence" value="ECO:0007669"/>
    <property type="project" value="TreeGrafter"/>
</dbReference>
<accession>A0AAU9XBI4</accession>
<comment type="similarity">
    <text evidence="7">Belongs to the exonuclease superfamily. TREX family.</text>
</comment>
<keyword evidence="6" id="KW-0460">Magnesium</keyword>
<proteinExistence type="inferred from homology"/>
<dbReference type="GO" id="GO:0005737">
    <property type="term" value="C:cytoplasm"/>
    <property type="evidence" value="ECO:0007669"/>
    <property type="project" value="TreeGrafter"/>
</dbReference>
<comment type="caution">
    <text evidence="9">The sequence shown here is derived from an EMBL/GenBank/DDBJ whole genome shotgun (WGS) entry which is preliminary data.</text>
</comment>
<keyword evidence="3" id="KW-0479">Metal-binding</keyword>
<dbReference type="EMBL" id="CALNXJ010000038">
    <property type="protein sequence ID" value="CAH3143430.1"/>
    <property type="molecule type" value="Genomic_DNA"/>
</dbReference>
<dbReference type="InterPro" id="IPR013520">
    <property type="entry name" value="Ribonucl_H"/>
</dbReference>
<sequence length="364" mass="40857">HAFGEHTCCNVSWCGFKQNPVAYKHTDLPNGKDLFGDSLKKALSDILDEYSTDVVVNKLTPCANSQRNESLNSTIGSKNPKTQFYGGSESNDFRVACGKYQFVIFDTETTYTGKLAEICQLSAVSESGKHEFSTYILPKSNISYSVYLVNGMTIKTIKGVRTLCQGNIPVESITVEEAFRDFLTFITKVKSSEQHENQITVLIGHNSATFDVPILLRNSDKNFKDGITDMNVYFADSLHLMKKLIKNKHKALELDSGGYCKPNQSSIYNHLFKEQFDAQDALEDVRAKMRKILFESSLSLSRKNIIENSGVISAPHAYLDQRHELPLTFSDNLFKVTDNGPIKRSMAQNIADSGLSYDDLHKVW</sequence>
<dbReference type="Pfam" id="PF22123">
    <property type="entry name" value="Exu_RNase_H_like"/>
    <property type="match status" value="1"/>
</dbReference>
<dbReference type="InterPro" id="IPR036397">
    <property type="entry name" value="RNaseH_sf"/>
</dbReference>
<keyword evidence="10" id="KW-1185">Reference proteome</keyword>
<keyword evidence="5" id="KW-0269">Exonuclease</keyword>
<evidence type="ECO:0000313" key="9">
    <source>
        <dbReference type="EMBL" id="CAH3143430.1"/>
    </source>
</evidence>
<dbReference type="AlphaFoldDB" id="A0AAU9XBI4"/>
<dbReference type="CDD" id="cd06127">
    <property type="entry name" value="DEDDh"/>
    <property type="match status" value="1"/>
</dbReference>
<dbReference type="SUPFAM" id="SSF53098">
    <property type="entry name" value="Ribonuclease H-like"/>
    <property type="match status" value="1"/>
</dbReference>
<dbReference type="InterPro" id="IPR012337">
    <property type="entry name" value="RNaseH-like_sf"/>
</dbReference>
<comment type="cofactor">
    <cofactor evidence="1">
        <name>Mg(2+)</name>
        <dbReference type="ChEBI" id="CHEBI:18420"/>
    </cofactor>
</comment>
<evidence type="ECO:0000256" key="2">
    <source>
        <dbReference type="ARBA" id="ARBA00022722"/>
    </source>
</evidence>
<evidence type="ECO:0000256" key="5">
    <source>
        <dbReference type="ARBA" id="ARBA00022839"/>
    </source>
</evidence>
<evidence type="ECO:0000256" key="6">
    <source>
        <dbReference type="ARBA" id="ARBA00022842"/>
    </source>
</evidence>
<evidence type="ECO:0000313" key="10">
    <source>
        <dbReference type="Proteomes" id="UP001159428"/>
    </source>
</evidence>
<dbReference type="Gene3D" id="3.30.420.10">
    <property type="entry name" value="Ribonuclease H-like superfamily/Ribonuclease H"/>
    <property type="match status" value="1"/>
</dbReference>
<gene>
    <name evidence="9" type="ORF">PMEA_00020900</name>
</gene>
<evidence type="ECO:0000256" key="7">
    <source>
        <dbReference type="ARBA" id="ARBA00025769"/>
    </source>
</evidence>
<evidence type="ECO:0000256" key="4">
    <source>
        <dbReference type="ARBA" id="ARBA00022801"/>
    </source>
</evidence>
<name>A0AAU9XBI4_9CNID</name>
<feature type="non-terminal residue" evidence="9">
    <location>
        <position position="1"/>
    </location>
</feature>
<dbReference type="InterPro" id="IPR040393">
    <property type="entry name" value="TREX1/2"/>
</dbReference>
<dbReference type="GO" id="GO:0046872">
    <property type="term" value="F:metal ion binding"/>
    <property type="evidence" value="ECO:0007669"/>
    <property type="project" value="UniProtKB-KW"/>
</dbReference>